<organism evidence="1">
    <name type="scientific">hydrothermal vent metagenome</name>
    <dbReference type="NCBI Taxonomy" id="652676"/>
    <lineage>
        <taxon>unclassified sequences</taxon>
        <taxon>metagenomes</taxon>
        <taxon>ecological metagenomes</taxon>
    </lineage>
</organism>
<accession>A0A1W1D215</accession>
<evidence type="ECO:0000313" key="1">
    <source>
        <dbReference type="EMBL" id="SFV74598.1"/>
    </source>
</evidence>
<dbReference type="SUPFAM" id="SSF46894">
    <property type="entry name" value="C-terminal effector domain of the bipartite response regulators"/>
    <property type="match status" value="1"/>
</dbReference>
<dbReference type="InterPro" id="IPR016032">
    <property type="entry name" value="Sig_transdc_resp-reg_C-effctor"/>
</dbReference>
<gene>
    <name evidence="1" type="ORF">MNB_SM-3-489</name>
</gene>
<proteinExistence type="predicted"/>
<sequence length="211" mass="25252">MYKILLCDTSLSYLIDTAFSSYIVDVAKSSEDIYNLTYTNNYDLYIMNYIYYDVALALRESEDTTTLIFIDEYYDIAHLKKAFIIGDDYLAKPLVEEELITRVKYQYKKLFKHKNNIITYKDFYYHIDSKQLYKQNEKIKLSPTEVNLLSLLLFYLDKPVSKEMIFERTQIANDGVLRVYISKLKKLGFDITYQRFNKSYTLELNKQRKFL</sequence>
<dbReference type="GO" id="GO:0006355">
    <property type="term" value="P:regulation of DNA-templated transcription"/>
    <property type="evidence" value="ECO:0007669"/>
    <property type="project" value="InterPro"/>
</dbReference>
<dbReference type="InterPro" id="IPR036388">
    <property type="entry name" value="WH-like_DNA-bd_sf"/>
</dbReference>
<dbReference type="Gene3D" id="3.40.50.2300">
    <property type="match status" value="1"/>
</dbReference>
<protein>
    <submittedName>
        <fullName evidence="1">Two-component system response regulator DccR</fullName>
    </submittedName>
</protein>
<name>A0A1W1D215_9ZZZZ</name>
<dbReference type="InterPro" id="IPR011006">
    <property type="entry name" value="CheY-like_superfamily"/>
</dbReference>
<dbReference type="Gene3D" id="1.10.10.10">
    <property type="entry name" value="Winged helix-like DNA-binding domain superfamily/Winged helix DNA-binding domain"/>
    <property type="match status" value="1"/>
</dbReference>
<dbReference type="SUPFAM" id="SSF52172">
    <property type="entry name" value="CheY-like"/>
    <property type="match status" value="1"/>
</dbReference>
<dbReference type="EMBL" id="FPHP01000002">
    <property type="protein sequence ID" value="SFV74598.1"/>
    <property type="molecule type" value="Genomic_DNA"/>
</dbReference>
<dbReference type="AlphaFoldDB" id="A0A1W1D215"/>
<dbReference type="GO" id="GO:0003677">
    <property type="term" value="F:DNA binding"/>
    <property type="evidence" value="ECO:0007669"/>
    <property type="project" value="InterPro"/>
</dbReference>
<reference evidence="1" key="1">
    <citation type="submission" date="2016-10" db="EMBL/GenBank/DDBJ databases">
        <authorList>
            <person name="de Groot N.N."/>
        </authorList>
    </citation>
    <scope>NUCLEOTIDE SEQUENCE</scope>
</reference>